<dbReference type="PIRSF" id="PIRSF005087">
    <property type="entry name" value="NrdI"/>
    <property type="match status" value="1"/>
</dbReference>
<dbReference type="EMBL" id="RHHT01000056">
    <property type="protein sequence ID" value="RNB73287.1"/>
    <property type="molecule type" value="Genomic_DNA"/>
</dbReference>
<evidence type="ECO:0000313" key="5">
    <source>
        <dbReference type="Proteomes" id="UP000281915"/>
    </source>
</evidence>
<dbReference type="NCBIfam" id="TIGR00333">
    <property type="entry name" value="nrdI"/>
    <property type="match status" value="1"/>
</dbReference>
<dbReference type="GO" id="GO:0010181">
    <property type="term" value="F:FMN binding"/>
    <property type="evidence" value="ECO:0007669"/>
    <property type="project" value="InterPro"/>
</dbReference>
<gene>
    <name evidence="3 4" type="primary">nrdI</name>
    <name evidence="4" type="ORF">EDM58_20985</name>
</gene>
<dbReference type="PANTHER" id="PTHR37297:SF1">
    <property type="entry name" value="PROTEIN NRDI"/>
    <property type="match status" value="1"/>
</dbReference>
<dbReference type="AlphaFoldDB" id="A0A3M8CD04"/>
<reference evidence="4 5" key="1">
    <citation type="submission" date="2018-10" db="EMBL/GenBank/DDBJ databases">
        <title>Phylogenomics of Brevibacillus.</title>
        <authorList>
            <person name="Dunlap C."/>
        </authorList>
    </citation>
    <scope>NUCLEOTIDE SEQUENCE [LARGE SCALE GENOMIC DNA]</scope>
    <source>
        <strain evidence="4 5">JCM 15085</strain>
    </source>
</reference>
<dbReference type="SUPFAM" id="SSF52218">
    <property type="entry name" value="Flavoproteins"/>
    <property type="match status" value="1"/>
</dbReference>
<organism evidence="4 5">
    <name type="scientific">Brevibacillus panacihumi</name>
    <dbReference type="NCBI Taxonomy" id="497735"/>
    <lineage>
        <taxon>Bacteria</taxon>
        <taxon>Bacillati</taxon>
        <taxon>Bacillota</taxon>
        <taxon>Bacilli</taxon>
        <taxon>Bacillales</taxon>
        <taxon>Paenibacillaceae</taxon>
        <taxon>Brevibacillus</taxon>
    </lineage>
</organism>
<dbReference type="Pfam" id="PF07972">
    <property type="entry name" value="Flavodoxin_NdrI"/>
    <property type="match status" value="1"/>
</dbReference>
<dbReference type="Proteomes" id="UP000281915">
    <property type="component" value="Unassembled WGS sequence"/>
</dbReference>
<accession>A0A3M8CD04</accession>
<proteinExistence type="inferred from homology"/>
<protein>
    <recommendedName>
        <fullName evidence="3">Protein NrdI</fullName>
    </recommendedName>
</protein>
<evidence type="ECO:0000313" key="4">
    <source>
        <dbReference type="EMBL" id="RNB73287.1"/>
    </source>
</evidence>
<sequence length="121" mass="13664">MMIAYDSRTGNVQRFVDKLKDRLPSVQIQPDMRVDEPFVLITYTTGFGQVPEKVEAFLAENHAYLRGVAASGNRNWGANFAKSADWIAQRYRVPVLAKFELSGTTRDLESFQNEVTSIAAY</sequence>
<comment type="similarity">
    <text evidence="2 3">Belongs to the NrdI family.</text>
</comment>
<name>A0A3M8CD04_9BACL</name>
<dbReference type="InterPro" id="IPR004465">
    <property type="entry name" value="RNR_NrdI"/>
</dbReference>
<evidence type="ECO:0000256" key="1">
    <source>
        <dbReference type="ARBA" id="ARBA00003999"/>
    </source>
</evidence>
<dbReference type="PANTHER" id="PTHR37297">
    <property type="entry name" value="PROTEIN NRDI"/>
    <property type="match status" value="1"/>
</dbReference>
<dbReference type="HAMAP" id="MF_00128">
    <property type="entry name" value="NrdI"/>
    <property type="match status" value="1"/>
</dbReference>
<comment type="function">
    <text evidence="1 3">Probably involved in ribonucleotide reductase function.</text>
</comment>
<evidence type="ECO:0000256" key="3">
    <source>
        <dbReference type="HAMAP-Rule" id="MF_00128"/>
    </source>
</evidence>
<evidence type="ECO:0000256" key="2">
    <source>
        <dbReference type="ARBA" id="ARBA00009942"/>
    </source>
</evidence>
<dbReference type="InterPro" id="IPR020852">
    <property type="entry name" value="RNR_Ib_NrdI_bac"/>
</dbReference>
<dbReference type="InterPro" id="IPR029039">
    <property type="entry name" value="Flavoprotein-like_sf"/>
</dbReference>
<comment type="caution">
    <text evidence="4">The sequence shown here is derived from an EMBL/GenBank/DDBJ whole genome shotgun (WGS) entry which is preliminary data.</text>
</comment>
<dbReference type="Gene3D" id="3.40.50.360">
    <property type="match status" value="1"/>
</dbReference>
<dbReference type="RefSeq" id="WP_122915079.1">
    <property type="nucleotide sequence ID" value="NZ_JBCNED010000006.1"/>
</dbReference>